<protein>
    <submittedName>
        <fullName evidence="19">Catecholate siderophore receptor Fiu</fullName>
    </submittedName>
</protein>
<organism evidence="19 20">
    <name type="scientific">Rhodanobacter panaciterrae</name>
    <dbReference type="NCBI Taxonomy" id="490572"/>
    <lineage>
        <taxon>Bacteria</taxon>
        <taxon>Pseudomonadati</taxon>
        <taxon>Pseudomonadota</taxon>
        <taxon>Gammaproteobacteria</taxon>
        <taxon>Lysobacterales</taxon>
        <taxon>Rhodanobacteraceae</taxon>
        <taxon>Rhodanobacter</taxon>
    </lineage>
</organism>
<dbReference type="SUPFAM" id="SSF56935">
    <property type="entry name" value="Porins"/>
    <property type="match status" value="1"/>
</dbReference>
<dbReference type="InterPro" id="IPR037066">
    <property type="entry name" value="Plug_dom_sf"/>
</dbReference>
<dbReference type="Gene3D" id="2.170.130.10">
    <property type="entry name" value="TonB-dependent receptor, plug domain"/>
    <property type="match status" value="1"/>
</dbReference>
<dbReference type="NCBIfam" id="NF007349">
    <property type="entry name" value="PRK09840.1"/>
    <property type="match status" value="1"/>
</dbReference>
<dbReference type="Proteomes" id="UP000621898">
    <property type="component" value="Unassembled WGS sequence"/>
</dbReference>
<dbReference type="InterPro" id="IPR010105">
    <property type="entry name" value="TonB_sidphr_rcpt"/>
</dbReference>
<dbReference type="RefSeq" id="WP_189440694.1">
    <property type="nucleotide sequence ID" value="NZ_BMXT01000001.1"/>
</dbReference>
<dbReference type="NCBIfam" id="TIGR01783">
    <property type="entry name" value="TonB-siderophor"/>
    <property type="match status" value="1"/>
</dbReference>
<evidence type="ECO:0000256" key="8">
    <source>
        <dbReference type="ARBA" id="ARBA00023004"/>
    </source>
</evidence>
<evidence type="ECO:0000256" key="4">
    <source>
        <dbReference type="ARBA" id="ARBA00022452"/>
    </source>
</evidence>
<proteinExistence type="inferred from homology"/>
<dbReference type="Gene3D" id="2.40.170.20">
    <property type="entry name" value="TonB-dependent receptor, beta-barrel domain"/>
    <property type="match status" value="1"/>
</dbReference>
<comment type="similarity">
    <text evidence="2 14 15">Belongs to the TonB-dependent receptor family.</text>
</comment>
<evidence type="ECO:0000256" key="5">
    <source>
        <dbReference type="ARBA" id="ARBA00022496"/>
    </source>
</evidence>
<keyword evidence="6 14" id="KW-0812">Transmembrane</keyword>
<dbReference type="CDD" id="cd01347">
    <property type="entry name" value="ligand_gated_channel"/>
    <property type="match status" value="1"/>
</dbReference>
<feature type="chain" id="PRO_5046652366" evidence="16">
    <location>
        <begin position="41"/>
        <end position="779"/>
    </location>
</feature>
<evidence type="ECO:0000259" key="18">
    <source>
        <dbReference type="Pfam" id="PF07715"/>
    </source>
</evidence>
<keyword evidence="8" id="KW-0408">Iron</keyword>
<keyword evidence="13 14" id="KW-0998">Cell outer membrane</keyword>
<dbReference type="EMBL" id="BMXT01000001">
    <property type="protein sequence ID" value="GGY24151.1"/>
    <property type="molecule type" value="Genomic_DNA"/>
</dbReference>
<evidence type="ECO:0000256" key="16">
    <source>
        <dbReference type="SAM" id="SignalP"/>
    </source>
</evidence>
<keyword evidence="10 15" id="KW-0798">TonB box</keyword>
<evidence type="ECO:0000256" key="2">
    <source>
        <dbReference type="ARBA" id="ARBA00009810"/>
    </source>
</evidence>
<keyword evidence="5" id="KW-0410">Iron transport</keyword>
<dbReference type="PANTHER" id="PTHR32552">
    <property type="entry name" value="FERRICHROME IRON RECEPTOR-RELATED"/>
    <property type="match status" value="1"/>
</dbReference>
<dbReference type="InterPro" id="IPR036942">
    <property type="entry name" value="Beta-barrel_TonB_sf"/>
</dbReference>
<evidence type="ECO:0000256" key="11">
    <source>
        <dbReference type="ARBA" id="ARBA00023136"/>
    </source>
</evidence>
<feature type="signal peptide" evidence="16">
    <location>
        <begin position="1"/>
        <end position="40"/>
    </location>
</feature>
<evidence type="ECO:0000256" key="9">
    <source>
        <dbReference type="ARBA" id="ARBA00023065"/>
    </source>
</evidence>
<dbReference type="Pfam" id="PF00593">
    <property type="entry name" value="TonB_dep_Rec_b-barrel"/>
    <property type="match status" value="1"/>
</dbReference>
<sequence>MAFINSRKHPTIHRKSASTSGMVTAATLLTGLALAFPATATDTPASFTDAQVTNAKNLPGVKVEATTNDYRVDQLSSPKFTQPLLDTTQTISVISKELIQQQGATTLTEALRNSPGVGTFYAGENGTTSTGDAITMRGFDTSNSIFVDGVRDLGSISRDVFNIEQIEVTKGPASTDNGRTAPTGSINMVSKQPNLRDSIAASVSYGSGDHKRSTADWNQRIGSNAAFRLNVMGQDSGVPGRDKVENNRWGVAPSLAFGLGTATRVYLDYLHVKQNNLPDGGVPTIGLPGYSSPDPARPQIGSAPMVDSSNFYGTDADHDHVNADMFTARIEHDFSPDVALHNTLRWGRTHEDYLLTSFMASAANLLTPNINDPSTWTLARSNPTFKDQTNRILTNQTNLTVNFDTGAITHNLSAGIELTQEKLTTIGMATTPLGALWPAANLYDPNPNVANPAYGPNGTYSAGKTDTAAAYLFDTLKFGEHWQVNAGVRLDNYTTDFTSVVTCGTSKTAPACGSLPTGSPVSGVNTSQSDNLFNYKLGVLYKPVANGSIYANFAVSAQPPGGSSLSLSSAANSADNPIFAPQKARTTEVGTKWDLLGERLLLTGALYRTVVSNDVVQDPVDLQYYQVGKKRVQGIELSAVGKLTDTWAVSAGYTTMNANVANGPNVSQDGSSDLAYTPKSAFTAWTTWRLPFDLTIGGGARYSGEMKRGTDGAIGTPAFTEAYWVFDAMASYAVNKHFDLQLNLYNLFDKSYVAAINKSGYRYTPGAPRSAMLTANFRF</sequence>
<evidence type="ECO:0000313" key="19">
    <source>
        <dbReference type="EMBL" id="GGY24151.1"/>
    </source>
</evidence>
<dbReference type="InterPro" id="IPR039426">
    <property type="entry name" value="TonB-dep_rcpt-like"/>
</dbReference>
<evidence type="ECO:0000256" key="13">
    <source>
        <dbReference type="ARBA" id="ARBA00023237"/>
    </source>
</evidence>
<evidence type="ECO:0000256" key="1">
    <source>
        <dbReference type="ARBA" id="ARBA00004571"/>
    </source>
</evidence>
<evidence type="ECO:0000259" key="17">
    <source>
        <dbReference type="Pfam" id="PF00593"/>
    </source>
</evidence>
<evidence type="ECO:0000256" key="15">
    <source>
        <dbReference type="RuleBase" id="RU003357"/>
    </source>
</evidence>
<comment type="subcellular location">
    <subcellularLocation>
        <location evidence="1 14">Cell outer membrane</location>
        <topology evidence="1 14">Multi-pass membrane protein</topology>
    </subcellularLocation>
</comment>
<evidence type="ECO:0000256" key="12">
    <source>
        <dbReference type="ARBA" id="ARBA00023170"/>
    </source>
</evidence>
<gene>
    <name evidence="19" type="primary">fiu</name>
    <name evidence="19" type="ORF">GCM10008098_17180</name>
</gene>
<keyword evidence="4 14" id="KW-1134">Transmembrane beta strand</keyword>
<evidence type="ECO:0000313" key="20">
    <source>
        <dbReference type="Proteomes" id="UP000621898"/>
    </source>
</evidence>
<dbReference type="PANTHER" id="PTHR32552:SF89">
    <property type="entry name" value="CATECHOLATE SIDEROPHORE RECEPTOR FIU"/>
    <property type="match status" value="1"/>
</dbReference>
<evidence type="ECO:0000256" key="6">
    <source>
        <dbReference type="ARBA" id="ARBA00022692"/>
    </source>
</evidence>
<dbReference type="PROSITE" id="PS52016">
    <property type="entry name" value="TONB_DEPENDENT_REC_3"/>
    <property type="match status" value="1"/>
</dbReference>
<dbReference type="Pfam" id="PF07715">
    <property type="entry name" value="Plug"/>
    <property type="match status" value="1"/>
</dbReference>
<keyword evidence="9" id="KW-0406">Ion transport</keyword>
<dbReference type="InterPro" id="IPR000531">
    <property type="entry name" value="Beta-barrel_TonB"/>
</dbReference>
<feature type="domain" description="TonB-dependent receptor plug" evidence="18">
    <location>
        <begin position="84"/>
        <end position="184"/>
    </location>
</feature>
<evidence type="ECO:0000256" key="10">
    <source>
        <dbReference type="ARBA" id="ARBA00023077"/>
    </source>
</evidence>
<evidence type="ECO:0000256" key="3">
    <source>
        <dbReference type="ARBA" id="ARBA00022448"/>
    </source>
</evidence>
<dbReference type="InterPro" id="IPR012910">
    <property type="entry name" value="Plug_dom"/>
</dbReference>
<keyword evidence="11 14" id="KW-0472">Membrane</keyword>
<reference evidence="20" key="1">
    <citation type="journal article" date="2019" name="Int. J. Syst. Evol. Microbiol.">
        <title>The Global Catalogue of Microorganisms (GCM) 10K type strain sequencing project: providing services to taxonomists for standard genome sequencing and annotation.</title>
        <authorList>
            <consortium name="The Broad Institute Genomics Platform"/>
            <consortium name="The Broad Institute Genome Sequencing Center for Infectious Disease"/>
            <person name="Wu L."/>
            <person name="Ma J."/>
        </authorList>
    </citation>
    <scope>NUCLEOTIDE SEQUENCE [LARGE SCALE GENOMIC DNA]</scope>
    <source>
        <strain evidence="20">KCTC 22232</strain>
    </source>
</reference>
<keyword evidence="12 19" id="KW-0675">Receptor</keyword>
<keyword evidence="20" id="KW-1185">Reference proteome</keyword>
<accession>A0ABQ2ZSJ4</accession>
<comment type="caution">
    <text evidence="19">The sequence shown here is derived from an EMBL/GenBank/DDBJ whole genome shotgun (WGS) entry which is preliminary data.</text>
</comment>
<feature type="domain" description="TonB-dependent receptor-like beta-barrel" evidence="17">
    <location>
        <begin position="291"/>
        <end position="747"/>
    </location>
</feature>
<name>A0ABQ2ZSJ4_9GAMM</name>
<keyword evidence="7 16" id="KW-0732">Signal</keyword>
<evidence type="ECO:0000256" key="7">
    <source>
        <dbReference type="ARBA" id="ARBA00022729"/>
    </source>
</evidence>
<evidence type="ECO:0000256" key="14">
    <source>
        <dbReference type="PROSITE-ProRule" id="PRU01360"/>
    </source>
</evidence>
<keyword evidence="3 14" id="KW-0813">Transport</keyword>